<dbReference type="RefSeq" id="WP_007391149.1">
    <property type="nucleotide sequence ID" value="NZ_AFIJ01000029.1"/>
</dbReference>
<dbReference type="Pfam" id="PF01464">
    <property type="entry name" value="SLT"/>
    <property type="match status" value="1"/>
</dbReference>
<dbReference type="InterPro" id="IPR023346">
    <property type="entry name" value="Lysozyme-like_dom_sf"/>
</dbReference>
<dbReference type="PANTHER" id="PTHR37423:SF5">
    <property type="entry name" value="SOLUBLE LYTIC MUREIN TRANSGLYCOSYLASE"/>
    <property type="match status" value="1"/>
</dbReference>
<keyword evidence="1" id="KW-1133">Transmembrane helix</keyword>
<comment type="caution">
    <text evidence="3">The sequence shown here is derived from an EMBL/GenBank/DDBJ whole genome shotgun (WGS) entry which is preliminary data.</text>
</comment>
<name>A0ABN0CZQ8_9FIRM</name>
<evidence type="ECO:0000313" key="4">
    <source>
        <dbReference type="Proteomes" id="UP000004018"/>
    </source>
</evidence>
<gene>
    <name evidence="3" type="ORF">HMPREF1039_0745</name>
</gene>
<dbReference type="EMBL" id="AFIJ01000029">
    <property type="protein sequence ID" value="EGL40286.1"/>
    <property type="molecule type" value="Genomic_DNA"/>
</dbReference>
<sequence length="193" mass="22066">MSRTTGSGAGIKIGIAVLILCLCLTYFQTWKKDLMRQFVYPLQYDYMVRQYAHADGVDPALVAAVILAESKFNETAASHRGAQGLMQIMPETGTWIAEKMKWRDFTPAQLADVRTNIRMGTWYLAYLLKVYQGNTVLALAAYNAGRGTVDGWRETYGWPKDFSKIEEIPFSETREYVKMVLLNEQQYKALYDF</sequence>
<feature type="domain" description="Transglycosylase SLT" evidence="2">
    <location>
        <begin position="48"/>
        <end position="161"/>
    </location>
</feature>
<protein>
    <submittedName>
        <fullName evidence="3">Transglycosylase SLT domain protein</fullName>
    </submittedName>
</protein>
<proteinExistence type="predicted"/>
<feature type="transmembrane region" description="Helical" evidence="1">
    <location>
        <begin position="6"/>
        <end position="27"/>
    </location>
</feature>
<evidence type="ECO:0000256" key="1">
    <source>
        <dbReference type="SAM" id="Phobius"/>
    </source>
</evidence>
<organism evidence="3 4">
    <name type="scientific">Megasphaera lornae</name>
    <dbReference type="NCBI Taxonomy" id="1000568"/>
    <lineage>
        <taxon>Bacteria</taxon>
        <taxon>Bacillati</taxon>
        <taxon>Bacillota</taxon>
        <taxon>Negativicutes</taxon>
        <taxon>Veillonellales</taxon>
        <taxon>Veillonellaceae</taxon>
        <taxon>Megasphaera</taxon>
    </lineage>
</organism>
<dbReference type="InterPro" id="IPR008258">
    <property type="entry name" value="Transglycosylase_SLT_dom_1"/>
</dbReference>
<dbReference type="CDD" id="cd16896">
    <property type="entry name" value="LT_Slt70-like"/>
    <property type="match status" value="1"/>
</dbReference>
<keyword evidence="1" id="KW-0472">Membrane</keyword>
<keyword evidence="1" id="KW-0812">Transmembrane</keyword>
<dbReference type="SUPFAM" id="SSF53955">
    <property type="entry name" value="Lysozyme-like"/>
    <property type="match status" value="1"/>
</dbReference>
<dbReference type="Proteomes" id="UP000004018">
    <property type="component" value="Unassembled WGS sequence"/>
</dbReference>
<reference evidence="3 4" key="1">
    <citation type="submission" date="2011-04" db="EMBL/GenBank/DDBJ databases">
        <authorList>
            <person name="Harkins D.M."/>
            <person name="Madupu R."/>
            <person name="Durkin A.S."/>
            <person name="Torralba M."/>
            <person name="Methe B."/>
            <person name="Sutton G.G."/>
            <person name="Nelson K.E."/>
        </authorList>
    </citation>
    <scope>NUCLEOTIDE SEQUENCE [LARGE SCALE GENOMIC DNA]</scope>
    <source>
        <strain evidence="3 4">UPII 199-6</strain>
    </source>
</reference>
<evidence type="ECO:0000313" key="3">
    <source>
        <dbReference type="EMBL" id="EGL40286.1"/>
    </source>
</evidence>
<keyword evidence="4" id="KW-1185">Reference proteome</keyword>
<dbReference type="PANTHER" id="PTHR37423">
    <property type="entry name" value="SOLUBLE LYTIC MUREIN TRANSGLYCOSYLASE-RELATED"/>
    <property type="match status" value="1"/>
</dbReference>
<dbReference type="Gene3D" id="1.10.530.10">
    <property type="match status" value="1"/>
</dbReference>
<evidence type="ECO:0000259" key="2">
    <source>
        <dbReference type="Pfam" id="PF01464"/>
    </source>
</evidence>
<accession>A0ABN0CZQ8</accession>